<dbReference type="InterPro" id="IPR050738">
    <property type="entry name" value="Sulfatase"/>
</dbReference>
<feature type="region of interest" description="Disordered" evidence="5">
    <location>
        <begin position="450"/>
        <end position="483"/>
    </location>
</feature>
<gene>
    <name evidence="7" type="ORF">AAG747_24945</name>
</gene>
<dbReference type="GO" id="GO:0046872">
    <property type="term" value="F:metal ion binding"/>
    <property type="evidence" value="ECO:0007669"/>
    <property type="project" value="UniProtKB-KW"/>
</dbReference>
<reference evidence="7 8" key="1">
    <citation type="submission" date="2024-04" db="EMBL/GenBank/DDBJ databases">
        <title>Novel genus in family Flammeovirgaceae.</title>
        <authorList>
            <person name="Nguyen T.H."/>
            <person name="Vuong T.Q."/>
            <person name="Le H."/>
            <person name="Kim S.-G."/>
        </authorList>
    </citation>
    <scope>NUCLEOTIDE SEQUENCE [LARGE SCALE GENOMIC DNA]</scope>
    <source>
        <strain evidence="7 8">JCM 23209</strain>
    </source>
</reference>
<dbReference type="EMBL" id="JBDKWZ010000020">
    <property type="protein sequence ID" value="MEN7551189.1"/>
    <property type="molecule type" value="Genomic_DNA"/>
</dbReference>
<dbReference type="PROSITE" id="PS00523">
    <property type="entry name" value="SULFATASE_1"/>
    <property type="match status" value="1"/>
</dbReference>
<evidence type="ECO:0000256" key="2">
    <source>
        <dbReference type="ARBA" id="ARBA00022723"/>
    </source>
</evidence>
<keyword evidence="8" id="KW-1185">Reference proteome</keyword>
<accession>A0AAW9S1Y3</accession>
<dbReference type="InterPro" id="IPR000917">
    <property type="entry name" value="Sulfatase_N"/>
</dbReference>
<dbReference type="PANTHER" id="PTHR42693:SF53">
    <property type="entry name" value="ENDO-4-O-SULFATASE"/>
    <property type="match status" value="1"/>
</dbReference>
<dbReference type="Pfam" id="PF00884">
    <property type="entry name" value="Sulfatase"/>
    <property type="match status" value="1"/>
</dbReference>
<dbReference type="CDD" id="cd16143">
    <property type="entry name" value="ARS_like"/>
    <property type="match status" value="1"/>
</dbReference>
<name>A0AAW9S1Y3_9BACT</name>
<feature type="domain" description="Sulfatase N-terminal" evidence="6">
    <location>
        <begin position="36"/>
        <end position="395"/>
    </location>
</feature>
<comment type="similarity">
    <text evidence="1">Belongs to the sulfatase family.</text>
</comment>
<dbReference type="PANTHER" id="PTHR42693">
    <property type="entry name" value="ARYLSULFATASE FAMILY MEMBER"/>
    <property type="match status" value="1"/>
</dbReference>
<protein>
    <submittedName>
        <fullName evidence="7">Arylsulfatase</fullName>
    </submittedName>
</protein>
<dbReference type="InterPro" id="IPR017850">
    <property type="entry name" value="Alkaline_phosphatase_core_sf"/>
</dbReference>
<dbReference type="SUPFAM" id="SSF53649">
    <property type="entry name" value="Alkaline phosphatase-like"/>
    <property type="match status" value="1"/>
</dbReference>
<dbReference type="InterPro" id="IPR024607">
    <property type="entry name" value="Sulfatase_CS"/>
</dbReference>
<sequence>MYTYFNLFFKYGLAIVFSCQLLACKSSQKEEKKRPPNIVYILADDMGYGDVAALNHRAKIPTPHLDKLVEQGRSFTDAHTNSAVCTPTRYGVLTGRYCFRSRLKSGVLVGHEPALIEKGRMTVGSLLKQAGYHTGAVGKWHLGLDWQAKDSTQALFEGNLWDMSSTENVDYTALVKGGPADYGFDYEYIIPASLDIAPYVYIENQKVTAAVNRHVDFWKDTTSRGAWYRHGDIAEDFDHSDVLPQLTRKAVTYIHDQAKQKEPFFLYFPLTAPHTPWLPSEEFQGKSQAGVYGDFVAMVDHTVGQVIQALKENGVLENTLVIFTSDNGAHWLPSDIETFNHEANHGRSGMKSDVWDGGHRVPFIVHWPERVPAATISDEVICTTDLMATCAALTGLEMPHDAGEDSYNVLPAFLGQTADQPIREATIHHGIDGMFAIRKGKWKFIDGKGSGGWSAKPTDEEPAGQLYDMESDPLEKNNLYEGQPDKVKELKTLLEKYKSQGYSRSI</sequence>
<dbReference type="PROSITE" id="PS00149">
    <property type="entry name" value="SULFATASE_2"/>
    <property type="match status" value="1"/>
</dbReference>
<evidence type="ECO:0000256" key="3">
    <source>
        <dbReference type="ARBA" id="ARBA00022801"/>
    </source>
</evidence>
<evidence type="ECO:0000256" key="5">
    <source>
        <dbReference type="SAM" id="MobiDB-lite"/>
    </source>
</evidence>
<dbReference type="GO" id="GO:0004065">
    <property type="term" value="F:arylsulfatase activity"/>
    <property type="evidence" value="ECO:0007669"/>
    <property type="project" value="TreeGrafter"/>
</dbReference>
<evidence type="ECO:0000256" key="4">
    <source>
        <dbReference type="ARBA" id="ARBA00022837"/>
    </source>
</evidence>
<comment type="caution">
    <text evidence="7">The sequence shown here is derived from an EMBL/GenBank/DDBJ whole genome shotgun (WGS) entry which is preliminary data.</text>
</comment>
<keyword evidence="4" id="KW-0106">Calcium</keyword>
<proteinExistence type="inferred from homology"/>
<evidence type="ECO:0000313" key="7">
    <source>
        <dbReference type="EMBL" id="MEN7551189.1"/>
    </source>
</evidence>
<keyword evidence="3" id="KW-0378">Hydrolase</keyword>
<evidence type="ECO:0000259" key="6">
    <source>
        <dbReference type="Pfam" id="PF00884"/>
    </source>
</evidence>
<dbReference type="Gene3D" id="3.40.720.10">
    <property type="entry name" value="Alkaline Phosphatase, subunit A"/>
    <property type="match status" value="1"/>
</dbReference>
<dbReference type="Gene3D" id="3.30.1120.10">
    <property type="match status" value="1"/>
</dbReference>
<dbReference type="AlphaFoldDB" id="A0AAW9S1Y3"/>
<evidence type="ECO:0000313" key="8">
    <source>
        <dbReference type="Proteomes" id="UP001403385"/>
    </source>
</evidence>
<organism evidence="7 8">
    <name type="scientific">Rapidithrix thailandica</name>
    <dbReference type="NCBI Taxonomy" id="413964"/>
    <lineage>
        <taxon>Bacteria</taxon>
        <taxon>Pseudomonadati</taxon>
        <taxon>Bacteroidota</taxon>
        <taxon>Cytophagia</taxon>
        <taxon>Cytophagales</taxon>
        <taxon>Flammeovirgaceae</taxon>
        <taxon>Rapidithrix</taxon>
    </lineage>
</organism>
<evidence type="ECO:0000256" key="1">
    <source>
        <dbReference type="ARBA" id="ARBA00008779"/>
    </source>
</evidence>
<dbReference type="Proteomes" id="UP001403385">
    <property type="component" value="Unassembled WGS sequence"/>
</dbReference>
<keyword evidence="2" id="KW-0479">Metal-binding</keyword>
<dbReference type="RefSeq" id="WP_346823970.1">
    <property type="nucleotide sequence ID" value="NZ_JBDKWZ010000020.1"/>
</dbReference>